<dbReference type="Pfam" id="PF04864">
    <property type="entry name" value="Alliinase_C"/>
    <property type="match status" value="1"/>
</dbReference>
<dbReference type="Proteomes" id="UP001371456">
    <property type="component" value="Unassembled WGS sequence"/>
</dbReference>
<evidence type="ECO:0000259" key="1">
    <source>
        <dbReference type="Pfam" id="PF04864"/>
    </source>
</evidence>
<gene>
    <name evidence="2" type="ORF">RDI58_000724</name>
</gene>
<sequence length="93" mass="10268">MTGTYVCFVKCSSVPCATPEKDTRDTSPTIVLDQCAYPDVTDFVTSGLHKWAGDAKTFEKDGPFIELITSPNNPDWIIREPVVNGDQEKLTTI</sequence>
<keyword evidence="3" id="KW-1185">Reference proteome</keyword>
<dbReference type="EMBL" id="JBANQN010000001">
    <property type="protein sequence ID" value="KAK6802940.1"/>
    <property type="molecule type" value="Genomic_DNA"/>
</dbReference>
<dbReference type="AlphaFoldDB" id="A0AAN8UAN9"/>
<evidence type="ECO:0000313" key="3">
    <source>
        <dbReference type="Proteomes" id="UP001371456"/>
    </source>
</evidence>
<accession>A0AAN8UAN9</accession>
<name>A0AAN8UAN9_SOLBU</name>
<dbReference type="GO" id="GO:0016846">
    <property type="term" value="F:carbon-sulfur lyase activity"/>
    <property type="evidence" value="ECO:0007669"/>
    <property type="project" value="InterPro"/>
</dbReference>
<organism evidence="2 3">
    <name type="scientific">Solanum bulbocastanum</name>
    <name type="common">Wild potato</name>
    <dbReference type="NCBI Taxonomy" id="147425"/>
    <lineage>
        <taxon>Eukaryota</taxon>
        <taxon>Viridiplantae</taxon>
        <taxon>Streptophyta</taxon>
        <taxon>Embryophyta</taxon>
        <taxon>Tracheophyta</taxon>
        <taxon>Spermatophyta</taxon>
        <taxon>Magnoliopsida</taxon>
        <taxon>eudicotyledons</taxon>
        <taxon>Gunneridae</taxon>
        <taxon>Pentapetalae</taxon>
        <taxon>asterids</taxon>
        <taxon>lamiids</taxon>
        <taxon>Solanales</taxon>
        <taxon>Solanaceae</taxon>
        <taxon>Solanoideae</taxon>
        <taxon>Solaneae</taxon>
        <taxon>Solanum</taxon>
    </lineage>
</organism>
<dbReference type="Gene3D" id="3.40.640.10">
    <property type="entry name" value="Type I PLP-dependent aspartate aminotransferase-like (Major domain)"/>
    <property type="match status" value="1"/>
</dbReference>
<dbReference type="InterPro" id="IPR015421">
    <property type="entry name" value="PyrdxlP-dep_Trfase_major"/>
</dbReference>
<reference evidence="2 3" key="1">
    <citation type="submission" date="2024-02" db="EMBL/GenBank/DDBJ databases">
        <title>de novo genome assembly of Solanum bulbocastanum strain 11H21.</title>
        <authorList>
            <person name="Hosaka A.J."/>
        </authorList>
    </citation>
    <scope>NUCLEOTIDE SEQUENCE [LARGE SCALE GENOMIC DNA]</scope>
    <source>
        <tissue evidence="2">Young leaves</tissue>
    </source>
</reference>
<dbReference type="InterPro" id="IPR006948">
    <property type="entry name" value="Alliinase_C"/>
</dbReference>
<evidence type="ECO:0000313" key="2">
    <source>
        <dbReference type="EMBL" id="KAK6802940.1"/>
    </source>
</evidence>
<feature type="domain" description="Alliinase C-terminal" evidence="1">
    <location>
        <begin position="36"/>
        <end position="89"/>
    </location>
</feature>
<proteinExistence type="predicted"/>
<comment type="caution">
    <text evidence="2">The sequence shown here is derived from an EMBL/GenBank/DDBJ whole genome shotgun (WGS) entry which is preliminary data.</text>
</comment>
<protein>
    <recommendedName>
        <fullName evidence="1">Alliinase C-terminal domain-containing protein</fullName>
    </recommendedName>
</protein>